<reference evidence="3 4" key="1">
    <citation type="submission" date="2020-12" db="EMBL/GenBank/DDBJ databases">
        <title>Revised draft genomes of Rhodomicrobium vannielii ATCC 17100 and Rhodomicrobium udaipurense JA643.</title>
        <authorList>
            <person name="Conners E.M."/>
            <person name="Davenport E.J."/>
            <person name="Bose A."/>
        </authorList>
    </citation>
    <scope>NUCLEOTIDE SEQUENCE [LARGE SCALE GENOMIC DNA]</scope>
    <source>
        <strain evidence="3 4">JA643</strain>
    </source>
</reference>
<gene>
    <name evidence="3" type="ORF">JDN41_00025</name>
</gene>
<keyword evidence="4" id="KW-1185">Reference proteome</keyword>
<dbReference type="Proteomes" id="UP000623250">
    <property type="component" value="Unassembled WGS sequence"/>
</dbReference>
<evidence type="ECO:0000256" key="1">
    <source>
        <dbReference type="SAM" id="MobiDB-lite"/>
    </source>
</evidence>
<evidence type="ECO:0000313" key="3">
    <source>
        <dbReference type="EMBL" id="MBJ7541941.1"/>
    </source>
</evidence>
<dbReference type="EMBL" id="JAEMUK010000001">
    <property type="protein sequence ID" value="MBJ7541941.1"/>
    <property type="molecule type" value="Genomic_DNA"/>
</dbReference>
<feature type="transmembrane region" description="Helical" evidence="2">
    <location>
        <begin position="35"/>
        <end position="57"/>
    </location>
</feature>
<comment type="caution">
    <text evidence="3">The sequence shown here is derived from an EMBL/GenBank/DDBJ whole genome shotgun (WGS) entry which is preliminary data.</text>
</comment>
<proteinExistence type="predicted"/>
<organism evidence="3 4">
    <name type="scientific">Rhodomicrobium udaipurense</name>
    <dbReference type="NCBI Taxonomy" id="1202716"/>
    <lineage>
        <taxon>Bacteria</taxon>
        <taxon>Pseudomonadati</taxon>
        <taxon>Pseudomonadota</taxon>
        <taxon>Alphaproteobacteria</taxon>
        <taxon>Hyphomicrobiales</taxon>
        <taxon>Hyphomicrobiaceae</taxon>
        <taxon>Rhodomicrobium</taxon>
    </lineage>
</organism>
<evidence type="ECO:0000256" key="2">
    <source>
        <dbReference type="SAM" id="Phobius"/>
    </source>
</evidence>
<keyword evidence="2" id="KW-1133">Transmembrane helix</keyword>
<accession>A0A8I1GE53</accession>
<evidence type="ECO:0000313" key="4">
    <source>
        <dbReference type="Proteomes" id="UP000623250"/>
    </source>
</evidence>
<keyword evidence="2" id="KW-0472">Membrane</keyword>
<name>A0A8I1GE53_9HYPH</name>
<protein>
    <submittedName>
        <fullName evidence="3">Uncharacterized protein</fullName>
    </submittedName>
</protein>
<feature type="region of interest" description="Disordered" evidence="1">
    <location>
        <begin position="1"/>
        <end position="28"/>
    </location>
</feature>
<sequence length="277" mass="30112">MTDILAKDVNSNSAQPPFAGDGKKPDEEKKRRGGIWLWILAVLLFLAALVEGAILYADRAAKNVEATPAPQPVVAAPQPVVVAPQPVAEKHAPKEKVENAYFFRIDGKDAEGRTASFDYIIVTNDYTWVKGSTTEVVSNDTVIPEEETADRIITPKVKESFASALDLIAVGLASREGDREAEEARALARAQTVAGWISKVSDASIPLWTLTLGQYDRDACKAQQDADSSYERPVLLASVRARADGVNLTEAFADALTGHDNLPSRNCYSQFDLVKIR</sequence>
<dbReference type="RefSeq" id="WP_052037184.1">
    <property type="nucleotide sequence ID" value="NZ_JAEMUK010000001.1"/>
</dbReference>
<dbReference type="AlphaFoldDB" id="A0A8I1GE53"/>
<keyword evidence="2" id="KW-0812">Transmembrane</keyword>